<protein>
    <recommendedName>
        <fullName evidence="5">PPM-type phosphatase domain-containing protein</fullName>
    </recommendedName>
</protein>
<name>A0A0D2P9P1_HYPSF</name>
<evidence type="ECO:0000259" key="5">
    <source>
        <dbReference type="PROSITE" id="PS51746"/>
    </source>
</evidence>
<evidence type="ECO:0000256" key="2">
    <source>
        <dbReference type="ARBA" id="ARBA00022801"/>
    </source>
</evidence>
<keyword evidence="2 4" id="KW-0378">Hydrolase</keyword>
<dbReference type="InterPro" id="IPR001932">
    <property type="entry name" value="PPM-type_phosphatase-like_dom"/>
</dbReference>
<keyword evidence="7" id="KW-1185">Reference proteome</keyword>
<dbReference type="Pfam" id="PF00481">
    <property type="entry name" value="PP2C"/>
    <property type="match status" value="1"/>
</dbReference>
<dbReference type="InterPro" id="IPR000222">
    <property type="entry name" value="PP2C_BS"/>
</dbReference>
<dbReference type="Gene3D" id="3.60.40.10">
    <property type="entry name" value="PPM-type phosphatase domain"/>
    <property type="match status" value="1"/>
</dbReference>
<evidence type="ECO:0000256" key="1">
    <source>
        <dbReference type="ARBA" id="ARBA00022723"/>
    </source>
</evidence>
<gene>
    <name evidence="6" type="ORF">HYPSUDRAFT_1071559</name>
</gene>
<dbReference type="PANTHER" id="PTHR13832:SF792">
    <property type="entry name" value="GM14286P"/>
    <property type="match status" value="1"/>
</dbReference>
<accession>A0A0D2P9P1</accession>
<reference evidence="7" key="1">
    <citation type="submission" date="2014-04" db="EMBL/GenBank/DDBJ databases">
        <title>Evolutionary Origins and Diversification of the Mycorrhizal Mutualists.</title>
        <authorList>
            <consortium name="DOE Joint Genome Institute"/>
            <consortium name="Mycorrhizal Genomics Consortium"/>
            <person name="Kohler A."/>
            <person name="Kuo A."/>
            <person name="Nagy L.G."/>
            <person name="Floudas D."/>
            <person name="Copeland A."/>
            <person name="Barry K.W."/>
            <person name="Cichocki N."/>
            <person name="Veneault-Fourrey C."/>
            <person name="LaButti K."/>
            <person name="Lindquist E.A."/>
            <person name="Lipzen A."/>
            <person name="Lundell T."/>
            <person name="Morin E."/>
            <person name="Murat C."/>
            <person name="Riley R."/>
            <person name="Ohm R."/>
            <person name="Sun H."/>
            <person name="Tunlid A."/>
            <person name="Henrissat B."/>
            <person name="Grigoriev I.V."/>
            <person name="Hibbett D.S."/>
            <person name="Martin F."/>
        </authorList>
    </citation>
    <scope>NUCLEOTIDE SEQUENCE [LARGE SCALE GENOMIC DNA]</scope>
    <source>
        <strain evidence="7">FD-334 SS-4</strain>
    </source>
</reference>
<dbReference type="STRING" id="945553.A0A0D2P9P1"/>
<dbReference type="AlphaFoldDB" id="A0A0D2P9P1"/>
<proteinExistence type="inferred from homology"/>
<feature type="domain" description="PPM-type phosphatase" evidence="5">
    <location>
        <begin position="20"/>
        <end position="340"/>
    </location>
</feature>
<dbReference type="PROSITE" id="PS51746">
    <property type="entry name" value="PPM_2"/>
    <property type="match status" value="1"/>
</dbReference>
<dbReference type="SUPFAM" id="SSF81606">
    <property type="entry name" value="PP2C-like"/>
    <property type="match status" value="1"/>
</dbReference>
<comment type="similarity">
    <text evidence="4">Belongs to the PP2C family.</text>
</comment>
<dbReference type="OMA" id="HPESCYV"/>
<evidence type="ECO:0000313" key="7">
    <source>
        <dbReference type="Proteomes" id="UP000054270"/>
    </source>
</evidence>
<dbReference type="CDD" id="cd00143">
    <property type="entry name" value="PP2Cc"/>
    <property type="match status" value="1"/>
</dbReference>
<organism evidence="6 7">
    <name type="scientific">Hypholoma sublateritium (strain FD-334 SS-4)</name>
    <dbReference type="NCBI Taxonomy" id="945553"/>
    <lineage>
        <taxon>Eukaryota</taxon>
        <taxon>Fungi</taxon>
        <taxon>Dikarya</taxon>
        <taxon>Basidiomycota</taxon>
        <taxon>Agaricomycotina</taxon>
        <taxon>Agaricomycetes</taxon>
        <taxon>Agaricomycetidae</taxon>
        <taxon>Agaricales</taxon>
        <taxon>Agaricineae</taxon>
        <taxon>Strophariaceae</taxon>
        <taxon>Hypholoma</taxon>
    </lineage>
</organism>
<dbReference type="GO" id="GO:0004722">
    <property type="term" value="F:protein serine/threonine phosphatase activity"/>
    <property type="evidence" value="ECO:0007669"/>
    <property type="project" value="InterPro"/>
</dbReference>
<dbReference type="PANTHER" id="PTHR13832">
    <property type="entry name" value="PROTEIN PHOSPHATASE 2C"/>
    <property type="match status" value="1"/>
</dbReference>
<dbReference type="GO" id="GO:0046872">
    <property type="term" value="F:metal ion binding"/>
    <property type="evidence" value="ECO:0007669"/>
    <property type="project" value="UniProtKB-KW"/>
</dbReference>
<keyword evidence="3 4" id="KW-0904">Protein phosphatase</keyword>
<dbReference type="Proteomes" id="UP000054270">
    <property type="component" value="Unassembled WGS sequence"/>
</dbReference>
<sequence length="340" mass="38066">METVGQITTPKLTLVPDGIKVDIAQLQPTSRPIEDRFSLNYDASRDRLIVGVYDGHGGSETAQYVSDELPRRLLQHSRSSDAHIQQFEALDECMLRNFKRDHSLLRRKSARWLQNAQVVKSGSMALILDVELSTLSANYANLGDCRLVIRDFSLEGNCAPSLQTEDKNMNTATERERLVREHPNEDHMIVADRLFGRLMSTRGALSIASSLTVTGFGDGYYKLPDGILGQHRKYINTLSSIERPGKIPMNWQYASLFYAYKTPPYIISLPETGTWQLDKGSLVVLATDGLWDLISSEQAIEIVLRGLSTDGVEDLAQYLLHEVKTMKAPGDDVTLIVLRV</sequence>
<dbReference type="OrthoDB" id="420076at2759"/>
<keyword evidence="1" id="KW-0479">Metal-binding</keyword>
<dbReference type="InterPro" id="IPR036457">
    <property type="entry name" value="PPM-type-like_dom_sf"/>
</dbReference>
<dbReference type="SMART" id="SM00332">
    <property type="entry name" value="PP2Cc"/>
    <property type="match status" value="1"/>
</dbReference>
<evidence type="ECO:0000313" key="6">
    <source>
        <dbReference type="EMBL" id="KJA25326.1"/>
    </source>
</evidence>
<evidence type="ECO:0000256" key="3">
    <source>
        <dbReference type="ARBA" id="ARBA00022912"/>
    </source>
</evidence>
<dbReference type="InterPro" id="IPR015655">
    <property type="entry name" value="PP2C"/>
</dbReference>
<dbReference type="PROSITE" id="PS01032">
    <property type="entry name" value="PPM_1"/>
    <property type="match status" value="1"/>
</dbReference>
<dbReference type="EMBL" id="KN817532">
    <property type="protein sequence ID" value="KJA25326.1"/>
    <property type="molecule type" value="Genomic_DNA"/>
</dbReference>
<evidence type="ECO:0000256" key="4">
    <source>
        <dbReference type="RuleBase" id="RU003465"/>
    </source>
</evidence>